<evidence type="ECO:0000256" key="1">
    <source>
        <dbReference type="ARBA" id="ARBA00023125"/>
    </source>
</evidence>
<dbReference type="AlphaFoldDB" id="A0A2A2MEC7"/>
<evidence type="ECO:0000256" key="2">
    <source>
        <dbReference type="PROSITE-ProRule" id="PRU00335"/>
    </source>
</evidence>
<dbReference type="InterPro" id="IPR015292">
    <property type="entry name" value="Tscrpt_reg_YbiH_C"/>
</dbReference>
<dbReference type="Pfam" id="PF09209">
    <property type="entry name" value="CecR_C"/>
    <property type="match status" value="1"/>
</dbReference>
<dbReference type="SUPFAM" id="SSF46689">
    <property type="entry name" value="Homeodomain-like"/>
    <property type="match status" value="1"/>
</dbReference>
<dbReference type="InterPro" id="IPR001647">
    <property type="entry name" value="HTH_TetR"/>
</dbReference>
<keyword evidence="5" id="KW-1185">Reference proteome</keyword>
<organism evidence="4 5">
    <name type="scientific">Hafnia paralvei</name>
    <dbReference type="NCBI Taxonomy" id="546367"/>
    <lineage>
        <taxon>Bacteria</taxon>
        <taxon>Pseudomonadati</taxon>
        <taxon>Pseudomonadota</taxon>
        <taxon>Gammaproteobacteria</taxon>
        <taxon>Enterobacterales</taxon>
        <taxon>Hafniaceae</taxon>
        <taxon>Hafnia</taxon>
    </lineage>
</organism>
<dbReference type="PANTHER" id="PTHR30055">
    <property type="entry name" value="HTH-TYPE TRANSCRIPTIONAL REGULATOR RUTR"/>
    <property type="match status" value="1"/>
</dbReference>
<dbReference type="GO" id="GO:0000976">
    <property type="term" value="F:transcription cis-regulatory region binding"/>
    <property type="evidence" value="ECO:0007669"/>
    <property type="project" value="TreeGrafter"/>
</dbReference>
<dbReference type="NCBIfam" id="NF008587">
    <property type="entry name" value="PRK11552.1"/>
    <property type="match status" value="1"/>
</dbReference>
<feature type="DNA-binding region" description="H-T-H motif" evidence="2">
    <location>
        <begin position="40"/>
        <end position="59"/>
    </location>
</feature>
<evidence type="ECO:0000259" key="3">
    <source>
        <dbReference type="PROSITE" id="PS50977"/>
    </source>
</evidence>
<dbReference type="PROSITE" id="PS50977">
    <property type="entry name" value="HTH_TETR_2"/>
    <property type="match status" value="1"/>
</dbReference>
<proteinExistence type="predicted"/>
<comment type="caution">
    <text evidence="4">The sequence shown here is derived from an EMBL/GenBank/DDBJ whole genome shotgun (WGS) entry which is preliminary data.</text>
</comment>
<reference evidence="4 5" key="1">
    <citation type="submission" date="2017-08" db="EMBL/GenBank/DDBJ databases">
        <title>Draft Genome Sequence of Hafnia alvei CITHA-6 Isolated from Raw Bovine Milk.</title>
        <authorList>
            <person name="Culligan E.P."/>
            <person name="Mcsweeney A."/>
            <person name="O'Doherty C."/>
            <person name="Gleeson E."/>
            <person name="O'Riordan D."/>
            <person name="Sleator R.D."/>
        </authorList>
    </citation>
    <scope>NUCLEOTIDE SEQUENCE [LARGE SCALE GENOMIC DNA]</scope>
    <source>
        <strain evidence="4 5">CITHA-6</strain>
    </source>
</reference>
<evidence type="ECO:0000313" key="4">
    <source>
        <dbReference type="EMBL" id="PAV97221.1"/>
    </source>
</evidence>
<protein>
    <submittedName>
        <fullName evidence="4">Transcriptional regulator</fullName>
    </submittedName>
</protein>
<dbReference type="InterPro" id="IPR036271">
    <property type="entry name" value="Tet_transcr_reg_TetR-rel_C_sf"/>
</dbReference>
<feature type="domain" description="HTH tetR-type" evidence="3">
    <location>
        <begin position="17"/>
        <end position="77"/>
    </location>
</feature>
<dbReference type="InterPro" id="IPR023772">
    <property type="entry name" value="DNA-bd_HTH_TetR-type_CS"/>
</dbReference>
<dbReference type="PRINTS" id="PR00455">
    <property type="entry name" value="HTHTETR"/>
</dbReference>
<dbReference type="Proteomes" id="UP000218796">
    <property type="component" value="Unassembled WGS sequence"/>
</dbReference>
<gene>
    <name evidence="4" type="ORF">CJD50_06055</name>
</gene>
<dbReference type="PANTHER" id="PTHR30055:SF146">
    <property type="entry name" value="HTH-TYPE TRANSCRIPTIONAL DUAL REGULATOR CECR"/>
    <property type="match status" value="1"/>
</dbReference>
<dbReference type="InterPro" id="IPR009057">
    <property type="entry name" value="Homeodomain-like_sf"/>
</dbReference>
<dbReference type="RefSeq" id="WP_039187542.1">
    <property type="nucleotide sequence ID" value="NZ_CALECD010000047.1"/>
</dbReference>
<dbReference type="Pfam" id="PF00440">
    <property type="entry name" value="TetR_N"/>
    <property type="match status" value="1"/>
</dbReference>
<evidence type="ECO:0000313" key="5">
    <source>
        <dbReference type="Proteomes" id="UP000218796"/>
    </source>
</evidence>
<dbReference type="InterPro" id="IPR050109">
    <property type="entry name" value="HTH-type_TetR-like_transc_reg"/>
</dbReference>
<accession>A0A2A2MEC7</accession>
<name>A0A2A2MEC7_9GAMM</name>
<dbReference type="EMBL" id="NQMS01000002">
    <property type="protein sequence ID" value="PAV97221.1"/>
    <property type="molecule type" value="Genomic_DNA"/>
</dbReference>
<dbReference type="PROSITE" id="PS01081">
    <property type="entry name" value="HTH_TETR_1"/>
    <property type="match status" value="1"/>
</dbReference>
<dbReference type="Gene3D" id="1.10.357.10">
    <property type="entry name" value="Tetracycline Repressor, domain 2"/>
    <property type="match status" value="1"/>
</dbReference>
<dbReference type="SUPFAM" id="SSF48498">
    <property type="entry name" value="Tetracyclin repressor-like, C-terminal domain"/>
    <property type="match status" value="1"/>
</dbReference>
<dbReference type="OrthoDB" id="2356263at2"/>
<sequence length="245" mass="27106">MKSSDQPLNTPTTSRGEQAKQALIDSAIILFGERGLEGATTRDIALKAGQNIAAITYYFQSKEGLYLAVARWISEFISRAFAPLEHECSLFLAQKAPAPSEYLSFIRRGLSIFCHLMTQPETLHLSQIMSREQLAPTAAYPLIHQQCIAPLHQLMTKLVAGYSGLPPESSITTLHTHALLGEVLAFRMARETIRIQAGWASIGPEQADLINQVLQQHIELLLNGLRMTYSPHGQMQSTTYGNSDE</sequence>
<dbReference type="Gene3D" id="1.10.10.60">
    <property type="entry name" value="Homeodomain-like"/>
    <property type="match status" value="1"/>
</dbReference>
<keyword evidence="1 2" id="KW-0238">DNA-binding</keyword>
<dbReference type="GO" id="GO:0003700">
    <property type="term" value="F:DNA-binding transcription factor activity"/>
    <property type="evidence" value="ECO:0007669"/>
    <property type="project" value="TreeGrafter"/>
</dbReference>